<organism evidence="1 2">
    <name type="scientific">Collimonas arenae</name>
    <dbReference type="NCBI Taxonomy" id="279058"/>
    <lineage>
        <taxon>Bacteria</taxon>
        <taxon>Pseudomonadati</taxon>
        <taxon>Pseudomonadota</taxon>
        <taxon>Betaproteobacteria</taxon>
        <taxon>Burkholderiales</taxon>
        <taxon>Oxalobacteraceae</taxon>
        <taxon>Collimonas</taxon>
    </lineage>
</organism>
<dbReference type="AlphaFoldDB" id="A0A0A1F7D1"/>
<sequence length="38" mass="4468">MVSEEPGAGRWLAPWPDAEERIAQYCSNVIRAMKRHRR</sequence>
<evidence type="ECO:0000313" key="2">
    <source>
        <dbReference type="Proteomes" id="UP000030302"/>
    </source>
</evidence>
<evidence type="ECO:0000313" key="1">
    <source>
        <dbReference type="EMBL" id="AIY40633.1"/>
    </source>
</evidence>
<dbReference type="Proteomes" id="UP000030302">
    <property type="component" value="Chromosome"/>
</dbReference>
<dbReference type="KEGG" id="care:LT85_1475"/>
<gene>
    <name evidence="1" type="ORF">LT85_1475</name>
</gene>
<keyword evidence="2" id="KW-1185">Reference proteome</keyword>
<proteinExistence type="predicted"/>
<protein>
    <submittedName>
        <fullName evidence="1">Uncharacterized protein</fullName>
    </submittedName>
</protein>
<dbReference type="HOGENOM" id="CLU_3326711_0_0_4"/>
<name>A0A0A1F7D1_9BURK</name>
<reference evidence="2" key="1">
    <citation type="journal article" date="2014" name="Soil Biol. Biochem.">
        <title>Structure and function of bacterial communities in ageing soils: Insights from the Mendocino ecological staircase.</title>
        <authorList>
            <person name="Uroz S."/>
            <person name="Tech J.J."/>
            <person name="Sawaya N.A."/>
            <person name="Frey-Klett P."/>
            <person name="Leveau J.H.J."/>
        </authorList>
    </citation>
    <scope>NUCLEOTIDE SEQUENCE [LARGE SCALE GENOMIC DNA]</scope>
    <source>
        <strain evidence="2">Cal35</strain>
    </source>
</reference>
<accession>A0A0A1F7D1</accession>
<dbReference type="EMBL" id="CP009962">
    <property type="protein sequence ID" value="AIY40633.1"/>
    <property type="molecule type" value="Genomic_DNA"/>
</dbReference>